<dbReference type="AlphaFoldDB" id="K6XD81"/>
<dbReference type="Gene3D" id="3.60.110.10">
    <property type="entry name" value="Carbon-nitrogen hydrolase"/>
    <property type="match status" value="1"/>
</dbReference>
<dbReference type="PANTHER" id="PTHR23088">
    <property type="entry name" value="NITRILASE-RELATED"/>
    <property type="match status" value="1"/>
</dbReference>
<proteinExistence type="predicted"/>
<dbReference type="EC" id="3.5.5.1" evidence="3"/>
<dbReference type="eggNOG" id="COG0388">
    <property type="taxonomic scope" value="Bacteria"/>
</dbReference>
<dbReference type="InterPro" id="IPR003010">
    <property type="entry name" value="C-N_Hydrolase"/>
</dbReference>
<accession>K6XD81</accession>
<gene>
    <name evidence="3" type="ORF">GARC_1632</name>
</gene>
<comment type="caution">
    <text evidence="3">The sequence shown here is derived from an EMBL/GenBank/DDBJ whole genome shotgun (WGS) entry which is preliminary data.</text>
</comment>
<dbReference type="SUPFAM" id="SSF56317">
    <property type="entry name" value="Carbon-nitrogen hydrolase"/>
    <property type="match status" value="1"/>
</dbReference>
<dbReference type="STRING" id="493475.GARC_1632"/>
<dbReference type="EMBL" id="BAEO01000019">
    <property type="protein sequence ID" value="GAC18604.1"/>
    <property type="molecule type" value="Genomic_DNA"/>
</dbReference>
<feature type="domain" description="CN hydrolase" evidence="2">
    <location>
        <begin position="4"/>
        <end position="256"/>
    </location>
</feature>
<dbReference type="CDD" id="cd07572">
    <property type="entry name" value="nit"/>
    <property type="match status" value="1"/>
</dbReference>
<protein>
    <submittedName>
        <fullName evidence="3">Nitrilase</fullName>
        <ecNumber evidence="3">3.5.5.1</ecNumber>
    </submittedName>
</protein>
<evidence type="ECO:0000259" key="2">
    <source>
        <dbReference type="PROSITE" id="PS50263"/>
    </source>
</evidence>
<dbReference type="Pfam" id="PF00795">
    <property type="entry name" value="CN_hydrolase"/>
    <property type="match status" value="1"/>
</dbReference>
<dbReference type="GO" id="GO:0016811">
    <property type="term" value="F:hydrolase activity, acting on carbon-nitrogen (but not peptide) bonds, in linear amides"/>
    <property type="evidence" value="ECO:0007669"/>
    <property type="project" value="InterPro"/>
</dbReference>
<dbReference type="Proteomes" id="UP000006327">
    <property type="component" value="Unassembled WGS sequence"/>
</dbReference>
<dbReference type="PANTHER" id="PTHR23088:SF27">
    <property type="entry name" value="DEAMINATED GLUTATHIONE AMIDASE"/>
    <property type="match status" value="1"/>
</dbReference>
<organism evidence="3 4">
    <name type="scientific">Paraglaciecola arctica BSs20135</name>
    <dbReference type="NCBI Taxonomy" id="493475"/>
    <lineage>
        <taxon>Bacteria</taxon>
        <taxon>Pseudomonadati</taxon>
        <taxon>Pseudomonadota</taxon>
        <taxon>Gammaproteobacteria</taxon>
        <taxon>Alteromonadales</taxon>
        <taxon>Alteromonadaceae</taxon>
        <taxon>Paraglaciecola</taxon>
    </lineage>
</organism>
<sequence length="279" mass="30817">MANVSANIVAIQMSSSPLVADNLLFVEQQLQLLPPQRPCLVVLPECFACFGGGDNLVLGIAEDLDLGPIQHKLKQFAQQFDIWLVAGSLPILCPTVNKFTASCLLINNHGEIVEEYQKIHLFDVQVADNTGAYLESRCTQAGNKLVVTNTPFGNLGLAICYDIRFAGMFAAMSQIAQLDVLTLPAAFTQQTGQAHWDPLLRARAIENQCYIVAANQSGEHRNKRQTYGHSCIISPWGEKLVELPQGTGMIHAQIDHQLLADIRTKMPVYQHNKFRSHLV</sequence>
<keyword evidence="4" id="KW-1185">Reference proteome</keyword>
<dbReference type="GO" id="GO:0000257">
    <property type="term" value="F:nitrilase activity"/>
    <property type="evidence" value="ECO:0007669"/>
    <property type="project" value="UniProtKB-EC"/>
</dbReference>
<evidence type="ECO:0000313" key="4">
    <source>
        <dbReference type="Proteomes" id="UP000006327"/>
    </source>
</evidence>
<evidence type="ECO:0000313" key="3">
    <source>
        <dbReference type="EMBL" id="GAC18604.1"/>
    </source>
</evidence>
<dbReference type="PROSITE" id="PS50263">
    <property type="entry name" value="CN_HYDROLASE"/>
    <property type="match status" value="1"/>
</dbReference>
<keyword evidence="1 3" id="KW-0378">Hydrolase</keyword>
<dbReference type="InterPro" id="IPR045254">
    <property type="entry name" value="Nit1/2_C-N_Hydrolase"/>
</dbReference>
<dbReference type="InterPro" id="IPR036526">
    <property type="entry name" value="C-N_Hydrolase_sf"/>
</dbReference>
<reference evidence="3 4" key="1">
    <citation type="journal article" date="2017" name="Antonie Van Leeuwenhoek">
        <title>Rhizobium rhizosphaerae sp. nov., a novel species isolated from rice rhizosphere.</title>
        <authorList>
            <person name="Zhao J.J."/>
            <person name="Zhang J."/>
            <person name="Zhang R.J."/>
            <person name="Zhang C.W."/>
            <person name="Yin H.Q."/>
            <person name="Zhang X.X."/>
        </authorList>
    </citation>
    <scope>NUCLEOTIDE SEQUENCE [LARGE SCALE GENOMIC DNA]</scope>
    <source>
        <strain evidence="3 4">BSs20135</strain>
    </source>
</reference>
<name>K6XD81_9ALTE</name>
<evidence type="ECO:0000256" key="1">
    <source>
        <dbReference type="ARBA" id="ARBA00022801"/>
    </source>
</evidence>